<evidence type="ECO:0000256" key="1">
    <source>
        <dbReference type="SAM" id="Coils"/>
    </source>
</evidence>
<gene>
    <name evidence="2" type="ORF">TSUD_424910</name>
</gene>
<dbReference type="AlphaFoldDB" id="A0A1B5Z9N3"/>
<feature type="coiled-coil region" evidence="1">
    <location>
        <begin position="192"/>
        <end position="219"/>
    </location>
</feature>
<keyword evidence="1" id="KW-0175">Coiled coil</keyword>
<accession>A0A1B5Z9N3</accession>
<reference evidence="3" key="1">
    <citation type="journal article" date="2017" name="Front. Plant Sci.">
        <title>Climate Clever Clovers: New Paradigm to Reduce the Environmental Footprint of Ruminants by Breeding Low Methanogenic Forages Utilizing Haplotype Variation.</title>
        <authorList>
            <person name="Kaur P."/>
            <person name="Appels R."/>
            <person name="Bayer P.E."/>
            <person name="Keeble-Gagnere G."/>
            <person name="Wang J."/>
            <person name="Hirakawa H."/>
            <person name="Shirasawa K."/>
            <person name="Vercoe P."/>
            <person name="Stefanova K."/>
            <person name="Durmic Z."/>
            <person name="Nichols P."/>
            <person name="Revell C."/>
            <person name="Isobe S.N."/>
            <person name="Edwards D."/>
            <person name="Erskine W."/>
        </authorList>
    </citation>
    <scope>NUCLEOTIDE SEQUENCE [LARGE SCALE GENOMIC DNA]</scope>
    <source>
        <strain evidence="3">cv. Daliak</strain>
    </source>
</reference>
<feature type="non-terminal residue" evidence="2">
    <location>
        <position position="1"/>
    </location>
</feature>
<comment type="caution">
    <text evidence="2">The sequence shown here is derived from an EMBL/GenBank/DDBJ whole genome shotgun (WGS) entry which is preliminary data.</text>
</comment>
<evidence type="ECO:0000313" key="3">
    <source>
        <dbReference type="Proteomes" id="UP000242715"/>
    </source>
</evidence>
<name>A0A1B5Z9N3_TRISU</name>
<protein>
    <submittedName>
        <fullName evidence="2">Uncharacterized protein</fullName>
    </submittedName>
</protein>
<sequence length="220" mass="24126">TGLCKGSVPEVVKPVEVAAAPSSGRTEAGAWGSDFDPSAFISEHLALKGDSSKFDAMEIPELRKLCIGQGLKSVVLSHLMSVRQDKEVQEADAKVVELEKTVSTLQSRHDKEEARLKKEIDYLKKEKEADANKRKKDKEDSLAELQMKHDAAVDLLNKQHAEDVALLGKAKANLTRLRNACIVALCQQARDAALTSEDVKDLEDENAALKEEMADKYVDG</sequence>
<dbReference type="Proteomes" id="UP000242715">
    <property type="component" value="Unassembled WGS sequence"/>
</dbReference>
<keyword evidence="3" id="KW-1185">Reference proteome</keyword>
<feature type="coiled-coil region" evidence="1">
    <location>
        <begin position="88"/>
        <end position="148"/>
    </location>
</feature>
<organism evidence="2 3">
    <name type="scientific">Trifolium subterraneum</name>
    <name type="common">Subterranean clover</name>
    <dbReference type="NCBI Taxonomy" id="3900"/>
    <lineage>
        <taxon>Eukaryota</taxon>
        <taxon>Viridiplantae</taxon>
        <taxon>Streptophyta</taxon>
        <taxon>Embryophyta</taxon>
        <taxon>Tracheophyta</taxon>
        <taxon>Spermatophyta</taxon>
        <taxon>Magnoliopsida</taxon>
        <taxon>eudicotyledons</taxon>
        <taxon>Gunneridae</taxon>
        <taxon>Pentapetalae</taxon>
        <taxon>rosids</taxon>
        <taxon>fabids</taxon>
        <taxon>Fabales</taxon>
        <taxon>Fabaceae</taxon>
        <taxon>Papilionoideae</taxon>
        <taxon>50 kb inversion clade</taxon>
        <taxon>NPAAA clade</taxon>
        <taxon>Hologalegina</taxon>
        <taxon>IRL clade</taxon>
        <taxon>Trifolieae</taxon>
        <taxon>Trifolium</taxon>
    </lineage>
</organism>
<evidence type="ECO:0000313" key="2">
    <source>
        <dbReference type="EMBL" id="GAU10818.1"/>
    </source>
</evidence>
<dbReference type="EMBL" id="BCLP01052011">
    <property type="protein sequence ID" value="GAU10818.1"/>
    <property type="molecule type" value="Genomic_DNA"/>
</dbReference>
<feature type="non-terminal residue" evidence="2">
    <location>
        <position position="220"/>
    </location>
</feature>
<proteinExistence type="predicted"/>